<dbReference type="CDD" id="cd06259">
    <property type="entry name" value="YdcF-like"/>
    <property type="match status" value="1"/>
</dbReference>
<dbReference type="InterPro" id="IPR014729">
    <property type="entry name" value="Rossmann-like_a/b/a_fold"/>
</dbReference>
<dbReference type="GO" id="GO:0005886">
    <property type="term" value="C:plasma membrane"/>
    <property type="evidence" value="ECO:0007669"/>
    <property type="project" value="TreeGrafter"/>
</dbReference>
<dbReference type="Proteomes" id="UP000236655">
    <property type="component" value="Chromosome"/>
</dbReference>
<dbReference type="PANTHER" id="PTHR30336">
    <property type="entry name" value="INNER MEMBRANE PROTEIN, PROBABLE PERMEASE"/>
    <property type="match status" value="1"/>
</dbReference>
<dbReference type="Gene3D" id="3.40.50.620">
    <property type="entry name" value="HUPs"/>
    <property type="match status" value="1"/>
</dbReference>
<dbReference type="Pfam" id="PF02698">
    <property type="entry name" value="DUF218"/>
    <property type="match status" value="1"/>
</dbReference>
<dbReference type="InterPro" id="IPR003848">
    <property type="entry name" value="DUF218"/>
</dbReference>
<evidence type="ECO:0000259" key="1">
    <source>
        <dbReference type="Pfam" id="PF02698"/>
    </source>
</evidence>
<dbReference type="PANTHER" id="PTHR30336:SF20">
    <property type="entry name" value="DUF218 DOMAIN-CONTAINING PROTEIN"/>
    <property type="match status" value="1"/>
</dbReference>
<gene>
    <name evidence="2" type="ORF">CUN60_00220</name>
</gene>
<feature type="domain" description="DUF218" evidence="1">
    <location>
        <begin position="40"/>
        <end position="144"/>
    </location>
</feature>
<dbReference type="AlphaFoldDB" id="A0A2I7N3H7"/>
<dbReference type="KEGG" id="nba:CUN60_00220"/>
<dbReference type="OrthoDB" id="2216870at2"/>
<organism evidence="2 3">
    <name type="scientific">Aquella oligotrophica</name>
    <dbReference type="NCBI Taxonomy" id="2067065"/>
    <lineage>
        <taxon>Bacteria</taxon>
        <taxon>Pseudomonadati</taxon>
        <taxon>Pseudomonadota</taxon>
        <taxon>Betaproteobacteria</taxon>
        <taxon>Neisseriales</taxon>
        <taxon>Neisseriaceae</taxon>
        <taxon>Aquella</taxon>
    </lineage>
</organism>
<evidence type="ECO:0000313" key="2">
    <source>
        <dbReference type="EMBL" id="AUR50785.1"/>
    </source>
</evidence>
<accession>A0A2I7N3H7</accession>
<dbReference type="RefSeq" id="WP_102950085.1">
    <property type="nucleotide sequence ID" value="NZ_CP024847.1"/>
</dbReference>
<dbReference type="EMBL" id="CP024847">
    <property type="protein sequence ID" value="AUR50785.1"/>
    <property type="molecule type" value="Genomic_DNA"/>
</dbReference>
<protein>
    <submittedName>
        <fullName evidence="2">YdcF family protein</fullName>
    </submittedName>
</protein>
<sequence>MKISEKNLQDALILWRYHNVGRDILTINNSIIIGLGSYELRVADFCARLFRSGTGNQIIFTGKNGNWTTDLWGEQCIEAEIFANRVKSFIPEKDIILEKEARNIGENILFSRRLINEANLIYNNIILATKPNTTRRAYATTLALWPEVKDKLLVTSPSYNFDDILLKTNTESIISELIGDLERIIVYPDKGFQIPQEIPFQVIEAYDRLRNSGFTTHCLKA</sequence>
<name>A0A2I7N3H7_9NEIS</name>
<dbReference type="InterPro" id="IPR051599">
    <property type="entry name" value="Cell_Envelope_Assoc"/>
</dbReference>
<proteinExistence type="predicted"/>
<keyword evidence="3" id="KW-1185">Reference proteome</keyword>
<reference evidence="3" key="1">
    <citation type="submission" date="2017-11" db="EMBL/GenBank/DDBJ databases">
        <authorList>
            <person name="Chan K.G."/>
            <person name="Lee L.S."/>
        </authorList>
    </citation>
    <scope>NUCLEOTIDE SEQUENCE [LARGE SCALE GENOMIC DNA]</scope>
    <source>
        <strain evidence="3">DSM 100970</strain>
    </source>
</reference>
<evidence type="ECO:0000313" key="3">
    <source>
        <dbReference type="Proteomes" id="UP000236655"/>
    </source>
</evidence>